<evidence type="ECO:0000313" key="2">
    <source>
        <dbReference type="EMBL" id="KWT70373.1"/>
    </source>
</evidence>
<dbReference type="Pfam" id="PF01832">
    <property type="entry name" value="Glucosaminidase"/>
    <property type="match status" value="1"/>
</dbReference>
<keyword evidence="3" id="KW-1185">Reference proteome</keyword>
<comment type="caution">
    <text evidence="2">The sequence shown here is derived from an EMBL/GenBank/DDBJ whole genome shotgun (WGS) entry which is preliminary data.</text>
</comment>
<dbReference type="GO" id="GO:0004040">
    <property type="term" value="F:amidase activity"/>
    <property type="evidence" value="ECO:0007669"/>
    <property type="project" value="InterPro"/>
</dbReference>
<protein>
    <submittedName>
        <fullName evidence="2">N-acetylmuramoyl-L-alanine amidase</fullName>
        <ecNumber evidence="2">3.5.1.28</ecNumber>
    </submittedName>
</protein>
<name>A0A109BK96_HYPSL</name>
<dbReference type="Proteomes" id="UP000059074">
    <property type="component" value="Unassembled WGS sequence"/>
</dbReference>
<evidence type="ECO:0000259" key="1">
    <source>
        <dbReference type="Pfam" id="PF01832"/>
    </source>
</evidence>
<dbReference type="EMBL" id="LMTR01000032">
    <property type="protein sequence ID" value="KWT70373.1"/>
    <property type="molecule type" value="Genomic_DNA"/>
</dbReference>
<evidence type="ECO:0000313" key="3">
    <source>
        <dbReference type="Proteomes" id="UP000059074"/>
    </source>
</evidence>
<dbReference type="PATRIC" id="fig|121290.4.peg.929"/>
<dbReference type="InterPro" id="IPR002901">
    <property type="entry name" value="MGlyc_endo_b_GlcNAc-like_dom"/>
</dbReference>
<organism evidence="2 3">
    <name type="scientific">Hyphomicrobium sulfonivorans</name>
    <dbReference type="NCBI Taxonomy" id="121290"/>
    <lineage>
        <taxon>Bacteria</taxon>
        <taxon>Pseudomonadati</taxon>
        <taxon>Pseudomonadota</taxon>
        <taxon>Alphaproteobacteria</taxon>
        <taxon>Hyphomicrobiales</taxon>
        <taxon>Hyphomicrobiaceae</taxon>
        <taxon>Hyphomicrobium</taxon>
    </lineage>
</organism>
<dbReference type="AlphaFoldDB" id="A0A109BK96"/>
<gene>
    <name evidence="2" type="ORF">APY04_1050</name>
</gene>
<sequence length="385" mass="40895">MTAYLKARNPKLDQRYEDLATHYMRHGEALGIRWDIAFFQMILETGALRYTGDVRPSQNNFAGLGASGRGVRGESFSSVSSGVKAHLQHLMMYAGEHIDDPVADRTRKVQEWGVLTKWQRSIKGPMTYSLVATKWAPSSRNYVRDIAAISDEFYSSYCTSADPYPERLQEARADTSSNGGGQPAASVNEPKFAAAGAAGASAAPKSKGQEIAQRNIEAERNEGGPIKSLGASMLASQYSNAGDASDTESAPAITVLNSDDTAAPAASATAKTNAKTAAIKPSEKSGEIQTAALGGVATQLKPTAPKASASKCKVWTASYGGSRAVIIKAKGKDMVNYTVLDVTEANEKREIDAYIAAYAKGGEKVASFSNQSKALNKAFELCPEG</sequence>
<reference evidence="2 3" key="1">
    <citation type="submission" date="2015-10" db="EMBL/GenBank/DDBJ databases">
        <title>Transcriptomic analysis of a linuron degrading triple-species bacterial consortium.</title>
        <authorList>
            <person name="Albers P."/>
        </authorList>
    </citation>
    <scope>NUCLEOTIDE SEQUENCE [LARGE SCALE GENOMIC DNA]</scope>
    <source>
        <strain evidence="2 3">WDL6</strain>
    </source>
</reference>
<dbReference type="EC" id="3.5.1.28" evidence="2"/>
<accession>A0A109BK96</accession>
<keyword evidence="2" id="KW-0378">Hydrolase</keyword>
<dbReference type="GO" id="GO:0008745">
    <property type="term" value="F:N-acetylmuramoyl-L-alanine amidase activity"/>
    <property type="evidence" value="ECO:0007669"/>
    <property type="project" value="UniProtKB-EC"/>
</dbReference>
<feature type="domain" description="Mannosyl-glycoprotein endo-beta-N-acetylglucosamidase-like" evidence="1">
    <location>
        <begin position="21"/>
        <end position="150"/>
    </location>
</feature>
<dbReference type="RefSeq" id="WP_245281829.1">
    <property type="nucleotide sequence ID" value="NZ_LMTR01000032.1"/>
</dbReference>
<dbReference type="STRING" id="121290.APY04_1050"/>
<proteinExistence type="predicted"/>